<organism evidence="1 2">
    <name type="scientific">Vibrio agarivorans</name>
    <dbReference type="NCBI Taxonomy" id="153622"/>
    <lineage>
        <taxon>Bacteria</taxon>
        <taxon>Pseudomonadati</taxon>
        <taxon>Pseudomonadota</taxon>
        <taxon>Gammaproteobacteria</taxon>
        <taxon>Vibrionales</taxon>
        <taxon>Vibrionaceae</taxon>
        <taxon>Vibrio</taxon>
    </lineage>
</organism>
<dbReference type="Proteomes" id="UP001169719">
    <property type="component" value="Unassembled WGS sequence"/>
</dbReference>
<proteinExistence type="predicted"/>
<reference evidence="1" key="1">
    <citation type="submission" date="2024-05" db="EMBL/GenBank/DDBJ databases">
        <title>Genome Sequences of Four Agar- Degrading Marine Bacteria.</title>
        <authorList>
            <person name="Phillips E.K."/>
            <person name="Shaffer J.C."/>
            <person name="Henson M.W."/>
            <person name="Temperton B."/>
            <person name="Thrash C.J."/>
            <person name="Martin M.O."/>
        </authorList>
    </citation>
    <scope>NUCLEOTIDE SEQUENCE</scope>
    <source>
        <strain evidence="1">EKP203</strain>
    </source>
</reference>
<dbReference type="EMBL" id="JAUEOZ010000003">
    <property type="protein sequence ID" value="MDN2483874.1"/>
    <property type="molecule type" value="Genomic_DNA"/>
</dbReference>
<protein>
    <submittedName>
        <fullName evidence="1">Uncharacterized protein</fullName>
    </submittedName>
</protein>
<name>A0ABT7Y7Y9_9VIBR</name>
<comment type="caution">
    <text evidence="1">The sequence shown here is derived from an EMBL/GenBank/DDBJ whole genome shotgun (WGS) entry which is preliminary data.</text>
</comment>
<keyword evidence="2" id="KW-1185">Reference proteome</keyword>
<evidence type="ECO:0000313" key="1">
    <source>
        <dbReference type="EMBL" id="MDN2483874.1"/>
    </source>
</evidence>
<evidence type="ECO:0000313" key="2">
    <source>
        <dbReference type="Proteomes" id="UP001169719"/>
    </source>
</evidence>
<dbReference type="RefSeq" id="WP_289964034.1">
    <property type="nucleotide sequence ID" value="NZ_JAUEOZ010000003.1"/>
</dbReference>
<sequence length="73" mass="8314">MEKVVGGVKRFWKMGASLMEDELSNMPFTTAWRVFVQSNPKARHTVLFEEDGLPDENGNLVYEIKMLPPKTNG</sequence>
<gene>
    <name evidence="1" type="ORF">QWJ08_21200</name>
</gene>
<accession>A0ABT7Y7Y9</accession>